<proteinExistence type="predicted"/>
<comment type="caution">
    <text evidence="6">The sequence shown here is derived from an EMBL/GenBank/DDBJ whole genome shotgun (WGS) entry which is preliminary data.</text>
</comment>
<evidence type="ECO:0000313" key="6">
    <source>
        <dbReference type="EMBL" id="PHQ32149.1"/>
    </source>
</evidence>
<comment type="catalytic activity">
    <reaction evidence="3">
        <text>[protein]-L-glutamate 5-O-methyl ester + H2O = L-glutamyl-[protein] + methanol + H(+)</text>
        <dbReference type="Rhea" id="RHEA:23236"/>
        <dbReference type="Rhea" id="RHEA-COMP:10208"/>
        <dbReference type="Rhea" id="RHEA-COMP:10311"/>
        <dbReference type="ChEBI" id="CHEBI:15377"/>
        <dbReference type="ChEBI" id="CHEBI:15378"/>
        <dbReference type="ChEBI" id="CHEBI:17790"/>
        <dbReference type="ChEBI" id="CHEBI:29973"/>
        <dbReference type="ChEBI" id="CHEBI:82795"/>
        <dbReference type="EC" id="3.1.1.61"/>
    </reaction>
</comment>
<feature type="active site" evidence="4">
    <location>
        <position position="123"/>
    </location>
</feature>
<accession>A0A2G1W0E5</accession>
<evidence type="ECO:0000313" key="7">
    <source>
        <dbReference type="Proteomes" id="UP000225740"/>
    </source>
</evidence>
<dbReference type="InterPro" id="IPR035909">
    <property type="entry name" value="CheB_C"/>
</dbReference>
<protein>
    <recommendedName>
        <fullName evidence="2">protein-glutamate methylesterase</fullName>
        <ecNumber evidence="2">3.1.1.61</ecNumber>
    </recommendedName>
</protein>
<feature type="domain" description="CheB-type methylesterase" evidence="5">
    <location>
        <begin position="1"/>
        <end position="156"/>
    </location>
</feature>
<dbReference type="PANTHER" id="PTHR42872">
    <property type="entry name" value="PROTEIN-GLUTAMATE METHYLESTERASE/PROTEIN-GLUTAMINE GLUTAMINASE"/>
    <property type="match status" value="1"/>
</dbReference>
<evidence type="ECO:0000256" key="1">
    <source>
        <dbReference type="ARBA" id="ARBA00022801"/>
    </source>
</evidence>
<evidence type="ECO:0000259" key="5">
    <source>
        <dbReference type="PROSITE" id="PS50122"/>
    </source>
</evidence>
<evidence type="ECO:0000256" key="3">
    <source>
        <dbReference type="ARBA" id="ARBA00048267"/>
    </source>
</evidence>
<dbReference type="AlphaFoldDB" id="A0A2G1W0E5"/>
<dbReference type="PANTHER" id="PTHR42872:SF6">
    <property type="entry name" value="PROTEIN-GLUTAMATE METHYLESTERASE_PROTEIN-GLUTAMINE GLUTAMINASE"/>
    <property type="match status" value="1"/>
</dbReference>
<organism evidence="6 7">
    <name type="scientific">Rhodopirellula bahusiensis</name>
    <dbReference type="NCBI Taxonomy" id="2014065"/>
    <lineage>
        <taxon>Bacteria</taxon>
        <taxon>Pseudomonadati</taxon>
        <taxon>Planctomycetota</taxon>
        <taxon>Planctomycetia</taxon>
        <taxon>Pirellulales</taxon>
        <taxon>Pirellulaceae</taxon>
        <taxon>Rhodopirellula</taxon>
    </lineage>
</organism>
<keyword evidence="4" id="KW-0145">Chemotaxis</keyword>
<gene>
    <name evidence="6" type="ORF">CEE69_27430</name>
</gene>
<dbReference type="EMBL" id="NIZW01000032">
    <property type="protein sequence ID" value="PHQ32149.1"/>
    <property type="molecule type" value="Genomic_DNA"/>
</dbReference>
<name>A0A2G1W0E5_9BACT</name>
<dbReference type="Pfam" id="PF01339">
    <property type="entry name" value="CheB_methylest"/>
    <property type="match status" value="1"/>
</dbReference>
<sequence length="184" mass="19915">MGGSAGAFQEIVKIVEYMPNWFSGTVIIATHRTPNHKNTLAELLGHKARVAVEEPEDEECLECTTIYIGNSRDRVEVDENAFDVNEDVSFRARLRRIDDLFLSVAASAGCDAVGVILSGMLDDGTRGLKAIADAGGVCMIQCPEQAERDSMPLNALSAVPSARIGITEEIISWLMEMSAERGAL</sequence>
<dbReference type="GO" id="GO:0000156">
    <property type="term" value="F:phosphorelay response regulator activity"/>
    <property type="evidence" value="ECO:0007669"/>
    <property type="project" value="InterPro"/>
</dbReference>
<keyword evidence="1 4" id="KW-0378">Hydrolase</keyword>
<dbReference type="EC" id="3.1.1.61" evidence="2"/>
<dbReference type="GO" id="GO:0008984">
    <property type="term" value="F:protein-glutamate methylesterase activity"/>
    <property type="evidence" value="ECO:0007669"/>
    <property type="project" value="UniProtKB-EC"/>
</dbReference>
<evidence type="ECO:0000256" key="4">
    <source>
        <dbReference type="PROSITE-ProRule" id="PRU00050"/>
    </source>
</evidence>
<feature type="active site" evidence="4">
    <location>
        <position position="4"/>
    </location>
</feature>
<dbReference type="Proteomes" id="UP000225740">
    <property type="component" value="Unassembled WGS sequence"/>
</dbReference>
<dbReference type="OrthoDB" id="9793421at2"/>
<dbReference type="PROSITE" id="PS50122">
    <property type="entry name" value="CHEB"/>
    <property type="match status" value="1"/>
</dbReference>
<keyword evidence="7" id="KW-1185">Reference proteome</keyword>
<dbReference type="SUPFAM" id="SSF52738">
    <property type="entry name" value="Methylesterase CheB, C-terminal domain"/>
    <property type="match status" value="1"/>
</dbReference>
<dbReference type="GO" id="GO:0006935">
    <property type="term" value="P:chemotaxis"/>
    <property type="evidence" value="ECO:0007669"/>
    <property type="project" value="UniProtKB-UniRule"/>
</dbReference>
<dbReference type="InterPro" id="IPR000673">
    <property type="entry name" value="Sig_transdc_resp-reg_Me-estase"/>
</dbReference>
<dbReference type="GO" id="GO:0005737">
    <property type="term" value="C:cytoplasm"/>
    <property type="evidence" value="ECO:0007669"/>
    <property type="project" value="InterPro"/>
</dbReference>
<reference evidence="6 7" key="1">
    <citation type="submission" date="2017-06" db="EMBL/GenBank/DDBJ databases">
        <title>Description of Rhodopirellula bahusiensis sp. nov.</title>
        <authorList>
            <person name="Kizina J."/>
            <person name="Harder J."/>
        </authorList>
    </citation>
    <scope>NUCLEOTIDE SEQUENCE [LARGE SCALE GENOMIC DNA]</scope>
    <source>
        <strain evidence="6 7">SWK21</strain>
    </source>
</reference>
<dbReference type="Gene3D" id="3.40.50.180">
    <property type="entry name" value="Methylesterase CheB, C-terminal domain"/>
    <property type="match status" value="1"/>
</dbReference>
<feature type="active site" evidence="4">
    <location>
        <position position="31"/>
    </location>
</feature>
<evidence type="ECO:0000256" key="2">
    <source>
        <dbReference type="ARBA" id="ARBA00039140"/>
    </source>
</evidence>